<dbReference type="PANTHER" id="PTHR12271">
    <property type="entry name" value="POLY A POLYMERASE CID PAP -RELATED"/>
    <property type="match status" value="1"/>
</dbReference>
<accession>A0AAF0ZF79</accession>
<proteinExistence type="predicted"/>
<dbReference type="AlphaFoldDB" id="A0AAF0ZF79"/>
<dbReference type="EMBL" id="CP133618">
    <property type="protein sequence ID" value="WMV37473.1"/>
    <property type="molecule type" value="Genomic_DNA"/>
</dbReference>
<dbReference type="Proteomes" id="UP001234989">
    <property type="component" value="Chromosome 7"/>
</dbReference>
<dbReference type="PANTHER" id="PTHR12271:SF134">
    <property type="entry name" value="NUCLEOTIDYLTRANSFERASE FAMILY PROTEIN"/>
    <property type="match status" value="1"/>
</dbReference>
<gene>
    <name evidence="1" type="ORF">MTR67_030858</name>
</gene>
<name>A0AAF0ZF79_SOLVR</name>
<sequence>MGERNPVVKSHIPGDEIHEEILLFQLGNISWLVNVLDGTDPDAVAKSLHKFVNYGKRNKESVAEFLVTLHCGLRSYGPKDNVEVPMKHLLYLKHRTPKFVASVEDFTDLYQNAARVVGKEEVKHIYKCIQRTSEYIFASMDGLVEIPILKFQLFGRVTPIQDGSETRKIIEYGNTPTLPYRDIKKPYQIKESHKGIQSALLSEPITRKIKWPIEGWKEVRQRVGDNLRMMVDHPTLLGQKGNGLPKLGNIPWLVNVLDGNDPDAVAKSLHKFVNYGTKNKDSVSELLVTLLVKVEDFTDWSQNAARAVGEAEL</sequence>
<evidence type="ECO:0000313" key="2">
    <source>
        <dbReference type="Proteomes" id="UP001234989"/>
    </source>
</evidence>
<organism evidence="1 2">
    <name type="scientific">Solanum verrucosum</name>
    <dbReference type="NCBI Taxonomy" id="315347"/>
    <lineage>
        <taxon>Eukaryota</taxon>
        <taxon>Viridiplantae</taxon>
        <taxon>Streptophyta</taxon>
        <taxon>Embryophyta</taxon>
        <taxon>Tracheophyta</taxon>
        <taxon>Spermatophyta</taxon>
        <taxon>Magnoliopsida</taxon>
        <taxon>eudicotyledons</taxon>
        <taxon>Gunneridae</taxon>
        <taxon>Pentapetalae</taxon>
        <taxon>asterids</taxon>
        <taxon>lamiids</taxon>
        <taxon>Solanales</taxon>
        <taxon>Solanaceae</taxon>
        <taxon>Solanoideae</taxon>
        <taxon>Solaneae</taxon>
        <taxon>Solanum</taxon>
    </lineage>
</organism>
<protein>
    <submittedName>
        <fullName evidence="1">Uncharacterized protein</fullName>
    </submittedName>
</protein>
<dbReference type="GO" id="GO:0016779">
    <property type="term" value="F:nucleotidyltransferase activity"/>
    <property type="evidence" value="ECO:0007669"/>
    <property type="project" value="TreeGrafter"/>
</dbReference>
<dbReference type="GO" id="GO:0031123">
    <property type="term" value="P:RNA 3'-end processing"/>
    <property type="evidence" value="ECO:0007669"/>
    <property type="project" value="TreeGrafter"/>
</dbReference>
<reference evidence="1" key="1">
    <citation type="submission" date="2023-08" db="EMBL/GenBank/DDBJ databases">
        <title>A de novo genome assembly of Solanum verrucosum Schlechtendal, a Mexican diploid species geographically isolated from the other diploid A-genome species in potato relatives.</title>
        <authorList>
            <person name="Hosaka K."/>
        </authorList>
    </citation>
    <scope>NUCLEOTIDE SEQUENCE</scope>
    <source>
        <tissue evidence="1">Young leaves</tissue>
    </source>
</reference>
<keyword evidence="2" id="KW-1185">Reference proteome</keyword>
<evidence type="ECO:0000313" key="1">
    <source>
        <dbReference type="EMBL" id="WMV37473.1"/>
    </source>
</evidence>